<dbReference type="GO" id="GO:0008483">
    <property type="term" value="F:transaminase activity"/>
    <property type="evidence" value="ECO:0007669"/>
    <property type="project" value="UniProtKB-KW"/>
</dbReference>
<gene>
    <name evidence="2" type="ORF">MtrunA17_Chr2g0279831</name>
</gene>
<dbReference type="Proteomes" id="UP000265566">
    <property type="component" value="Chromosome 2"/>
</dbReference>
<dbReference type="Pfam" id="PF10536">
    <property type="entry name" value="PMD"/>
    <property type="match status" value="1"/>
</dbReference>
<organism evidence="2">
    <name type="scientific">Medicago truncatula</name>
    <name type="common">Barrel medic</name>
    <name type="synonym">Medicago tribuloides</name>
    <dbReference type="NCBI Taxonomy" id="3880"/>
    <lineage>
        <taxon>Eukaryota</taxon>
        <taxon>Viridiplantae</taxon>
        <taxon>Streptophyta</taxon>
        <taxon>Embryophyta</taxon>
        <taxon>Tracheophyta</taxon>
        <taxon>Spermatophyta</taxon>
        <taxon>Magnoliopsida</taxon>
        <taxon>eudicotyledons</taxon>
        <taxon>Gunneridae</taxon>
        <taxon>Pentapetalae</taxon>
        <taxon>rosids</taxon>
        <taxon>fabids</taxon>
        <taxon>Fabales</taxon>
        <taxon>Fabaceae</taxon>
        <taxon>Papilionoideae</taxon>
        <taxon>50 kb inversion clade</taxon>
        <taxon>NPAAA clade</taxon>
        <taxon>Hologalegina</taxon>
        <taxon>IRL clade</taxon>
        <taxon>Trifolieae</taxon>
        <taxon>Medicago</taxon>
    </lineage>
</organism>
<reference evidence="2" key="1">
    <citation type="journal article" date="2018" name="Nat. Plants">
        <title>Whole-genome landscape of Medicago truncatula symbiotic genes.</title>
        <authorList>
            <person name="Pecrix Y."/>
            <person name="Gamas P."/>
            <person name="Carrere S."/>
        </authorList>
    </citation>
    <scope>NUCLEOTIDE SEQUENCE</scope>
    <source>
        <tissue evidence="2">Leaves</tissue>
    </source>
</reference>
<dbReference type="InterPro" id="IPR044824">
    <property type="entry name" value="MAIN-like"/>
</dbReference>
<dbReference type="PANTHER" id="PTHR46033">
    <property type="entry name" value="PROTEIN MAIN-LIKE 2"/>
    <property type="match status" value="1"/>
</dbReference>
<dbReference type="GO" id="GO:0010073">
    <property type="term" value="P:meristem maintenance"/>
    <property type="evidence" value="ECO:0007669"/>
    <property type="project" value="InterPro"/>
</dbReference>
<evidence type="ECO:0000313" key="2">
    <source>
        <dbReference type="EMBL" id="RHN71716.1"/>
    </source>
</evidence>
<dbReference type="InterPro" id="IPR019557">
    <property type="entry name" value="AminoTfrase-like_pln_mobile"/>
</dbReference>
<keyword evidence="2" id="KW-0032">Aminotransferase</keyword>
<protein>
    <submittedName>
        <fullName evidence="2">Putative aminotransferase-like, plant mobile domain-containing protein</fullName>
    </submittedName>
</protein>
<dbReference type="Gramene" id="rna7345">
    <property type="protein sequence ID" value="RHN71716.1"/>
    <property type="gene ID" value="gene7345"/>
</dbReference>
<evidence type="ECO:0000259" key="1">
    <source>
        <dbReference type="Pfam" id="PF10536"/>
    </source>
</evidence>
<keyword evidence="2" id="KW-0808">Transferase</keyword>
<feature type="domain" description="Aminotransferase-like plant mobile" evidence="1">
    <location>
        <begin position="2"/>
        <end position="144"/>
    </location>
</feature>
<name>A0A396J113_MEDTR</name>
<comment type="caution">
    <text evidence="2">The sequence shown here is derived from an EMBL/GenBank/DDBJ whole genome shotgun (WGS) entry which is preliminary data.</text>
</comment>
<dbReference type="AlphaFoldDB" id="A0A396J113"/>
<sequence>MALAYLYDYLDDSAILNNRTMAGSMTIFMGWILEHLPGPYPRKKNREWTLERPCARRWLTSKGHKDVHHYRLRLDSLEVDDIRFSTYGDHRDVHPFQFIVTYSGWLMCGKERVYRHLPERVKRQLFYIQDVPRHLSSVAQVPTHDLTTVL</sequence>
<dbReference type="PANTHER" id="PTHR46033:SF1">
    <property type="entry name" value="PROTEIN MAIN-LIKE 2"/>
    <property type="match status" value="1"/>
</dbReference>
<accession>A0A396J113</accession>
<dbReference type="EMBL" id="PSQE01000002">
    <property type="protein sequence ID" value="RHN71716.1"/>
    <property type="molecule type" value="Genomic_DNA"/>
</dbReference>
<proteinExistence type="predicted"/>